<evidence type="ECO:0000256" key="4">
    <source>
        <dbReference type="ARBA" id="ARBA00023136"/>
    </source>
</evidence>
<dbReference type="OrthoDB" id="653598at2"/>
<evidence type="ECO:0000259" key="7">
    <source>
        <dbReference type="Pfam" id="PF14322"/>
    </source>
</evidence>
<dbReference type="RefSeq" id="WP_121126197.1">
    <property type="nucleotide sequence ID" value="NZ_RBWS01000017.1"/>
</dbReference>
<dbReference type="InterPro" id="IPR011990">
    <property type="entry name" value="TPR-like_helical_dom_sf"/>
</dbReference>
<name>A0A420VTP2_9SPHI</name>
<reference evidence="8 9" key="1">
    <citation type="submission" date="2018-10" db="EMBL/GenBank/DDBJ databases">
        <title>Sphingobacterium sp. M05W1-28.</title>
        <authorList>
            <person name="Cai H."/>
        </authorList>
    </citation>
    <scope>NUCLEOTIDE SEQUENCE [LARGE SCALE GENOMIC DNA]</scope>
    <source>
        <strain evidence="8 9">M05W1-28</strain>
    </source>
</reference>
<dbReference type="InterPro" id="IPR033985">
    <property type="entry name" value="SusD-like_N"/>
</dbReference>
<organism evidence="8 9">
    <name type="scientific">Sphingobacterium puteale</name>
    <dbReference type="NCBI Taxonomy" id="2420510"/>
    <lineage>
        <taxon>Bacteria</taxon>
        <taxon>Pseudomonadati</taxon>
        <taxon>Bacteroidota</taxon>
        <taxon>Sphingobacteriia</taxon>
        <taxon>Sphingobacteriales</taxon>
        <taxon>Sphingobacteriaceae</taxon>
        <taxon>Sphingobacterium</taxon>
    </lineage>
</organism>
<proteinExistence type="inferred from homology"/>
<dbReference type="GO" id="GO:0009279">
    <property type="term" value="C:cell outer membrane"/>
    <property type="evidence" value="ECO:0007669"/>
    <property type="project" value="UniProtKB-SubCell"/>
</dbReference>
<dbReference type="Gene3D" id="1.25.40.390">
    <property type="match status" value="2"/>
</dbReference>
<evidence type="ECO:0000313" key="9">
    <source>
        <dbReference type="Proteomes" id="UP000282423"/>
    </source>
</evidence>
<comment type="similarity">
    <text evidence="2">Belongs to the SusD family.</text>
</comment>
<gene>
    <name evidence="8" type="ORF">D7322_21015</name>
</gene>
<keyword evidence="3" id="KW-0732">Signal</keyword>
<dbReference type="Proteomes" id="UP000282423">
    <property type="component" value="Unassembled WGS sequence"/>
</dbReference>
<comment type="caution">
    <text evidence="8">The sequence shown here is derived from an EMBL/GenBank/DDBJ whole genome shotgun (WGS) entry which is preliminary data.</text>
</comment>
<sequence>MKFIQLLSFSTLMICSSCDHFLDEKPDIKMVIPKTVNDCDLLLNDYATLNMGYPAYGEWGADDYFLTKENWESISNNDQRNAYIWADEPYTDVVQWQRPYKAVYLSNQVLETLQAQKEGSDDAFYQKVSGGAYFYRAFAFHQLIEVYAPAYEKERAVSELGIPLRMDPGIDEISTRASLEDSYKQVIADYKLSINQLPIQEPRRGRPDRAAAYAGMARVYLDMARYEDAYHYADSCLKLRAELMDFNTLPIANELPISRFNMEVLFSAVSTGAGPMAFNLAAVDLSLINQYAADDMRKQLFFQPNQNAPDTYSFRGNYDNSYSQLFVGLTTSEVYLIKAEAAIRTGRVNEALSALNALLETRWKTNTYVAIKESDPEVLLEIILLERRKELLFRGRRWADLKRLNLEPRFQRTLIRHVNGEKYELAPNSTKYAFRLPEPVIDLGNIPQNRR</sequence>
<evidence type="ECO:0000256" key="2">
    <source>
        <dbReference type="ARBA" id="ARBA00006275"/>
    </source>
</evidence>
<dbReference type="Pfam" id="PF14322">
    <property type="entry name" value="SusD-like_3"/>
    <property type="match status" value="1"/>
</dbReference>
<evidence type="ECO:0000259" key="6">
    <source>
        <dbReference type="Pfam" id="PF07980"/>
    </source>
</evidence>
<dbReference type="AlphaFoldDB" id="A0A420VTP2"/>
<accession>A0A420VTP2</accession>
<comment type="subcellular location">
    <subcellularLocation>
        <location evidence="1">Cell outer membrane</location>
    </subcellularLocation>
</comment>
<keyword evidence="4" id="KW-0472">Membrane</keyword>
<evidence type="ECO:0000256" key="3">
    <source>
        <dbReference type="ARBA" id="ARBA00022729"/>
    </source>
</evidence>
<keyword evidence="9" id="KW-1185">Reference proteome</keyword>
<dbReference type="EMBL" id="RBWS01000017">
    <property type="protein sequence ID" value="RKO69748.1"/>
    <property type="molecule type" value="Genomic_DNA"/>
</dbReference>
<keyword evidence="5" id="KW-0998">Cell outer membrane</keyword>
<feature type="domain" description="RagB/SusD" evidence="6">
    <location>
        <begin position="331"/>
        <end position="407"/>
    </location>
</feature>
<evidence type="ECO:0000313" key="8">
    <source>
        <dbReference type="EMBL" id="RKO69748.1"/>
    </source>
</evidence>
<feature type="domain" description="SusD-like N-terminal" evidence="7">
    <location>
        <begin position="21"/>
        <end position="221"/>
    </location>
</feature>
<dbReference type="InterPro" id="IPR012944">
    <property type="entry name" value="SusD_RagB_dom"/>
</dbReference>
<protein>
    <submittedName>
        <fullName evidence="8">RagB/SusD family nutrient uptake outer membrane protein</fullName>
    </submittedName>
</protein>
<evidence type="ECO:0000256" key="1">
    <source>
        <dbReference type="ARBA" id="ARBA00004442"/>
    </source>
</evidence>
<evidence type="ECO:0000256" key="5">
    <source>
        <dbReference type="ARBA" id="ARBA00023237"/>
    </source>
</evidence>
<dbReference type="Pfam" id="PF07980">
    <property type="entry name" value="SusD_RagB"/>
    <property type="match status" value="1"/>
</dbReference>
<dbReference type="SUPFAM" id="SSF48452">
    <property type="entry name" value="TPR-like"/>
    <property type="match status" value="1"/>
</dbReference>